<dbReference type="SUPFAM" id="SSF46785">
    <property type="entry name" value="Winged helix' DNA-binding domain"/>
    <property type="match status" value="1"/>
</dbReference>
<dbReference type="Pfam" id="PF00480">
    <property type="entry name" value="ROK"/>
    <property type="match status" value="1"/>
</dbReference>
<dbReference type="Gene3D" id="1.10.10.10">
    <property type="entry name" value="Winged helix-like DNA-binding domain superfamily/Winged helix DNA-binding domain"/>
    <property type="match status" value="1"/>
</dbReference>
<keyword evidence="6" id="KW-1185">Reference proteome</keyword>
<evidence type="ECO:0000313" key="5">
    <source>
        <dbReference type="EMBL" id="MCC2163284.1"/>
    </source>
</evidence>
<evidence type="ECO:0000259" key="4">
    <source>
        <dbReference type="Pfam" id="PF12802"/>
    </source>
</evidence>
<dbReference type="GO" id="GO:0003700">
    <property type="term" value="F:DNA-binding transcription factor activity"/>
    <property type="evidence" value="ECO:0007669"/>
    <property type="project" value="InterPro"/>
</dbReference>
<name>A0AAE3ANM1_9FIRM</name>
<reference evidence="5" key="1">
    <citation type="submission" date="2021-10" db="EMBL/GenBank/DDBJ databases">
        <title>Anaerobic single-cell dispensing facilitates the cultivation of human gut bacteria.</title>
        <authorList>
            <person name="Afrizal A."/>
        </authorList>
    </citation>
    <scope>NUCLEOTIDE SEQUENCE</scope>
    <source>
        <strain evidence="5">CLA-AA-H274</strain>
    </source>
</reference>
<dbReference type="InterPro" id="IPR000600">
    <property type="entry name" value="ROK"/>
</dbReference>
<keyword evidence="3" id="KW-0119">Carbohydrate metabolism</keyword>
<keyword evidence="3" id="KW-0859">Xylose metabolism</keyword>
<dbReference type="InterPro" id="IPR043129">
    <property type="entry name" value="ATPase_NBD"/>
</dbReference>
<dbReference type="InterPro" id="IPR000835">
    <property type="entry name" value="HTH_MarR-typ"/>
</dbReference>
<proteinExistence type="inferred from homology"/>
<comment type="caution">
    <text evidence="5">The sequence shown here is derived from an EMBL/GenBank/DDBJ whole genome shotgun (WGS) entry which is preliminary data.</text>
</comment>
<sequence length="416" mass="44982">MQEKINGKSGQNQINMQDSNRAEVLRFLALHPGCSRAELGEATGLTQASMTKIVRSLTKSGLIYETGFTAGKKGRRSVGLSLNYNRYKVLAIRLSAHWLEMQPHDFHGQPCGHLLSVPIEAISEENMPSIIEQIADGVATFLKDFPELTATAIAVPDPCRRVDGSILISSISSGTATTLFPLCKKLGEQISLPIFLIHDADAGAIACWHNLPDKNTGEVMLHIFADDSVEVGLTRGGLCLHDSRMLSMAGHLPIDPHGNVCPKCGRTGCLDSLVSLSALESRATQELSAFPESLLNHVSAISARSVFESARQWDPLAMKLIRDCGHSLGLGIASLLSICTPDRIFISGGITHGRMLLLEDARKTANEHLASYQALPPIGLVSSDENRILTGTAYFAIQQLLNAPSRYLLPPESQTD</sequence>
<organism evidence="5 6">
    <name type="scientific">Brotaphodocola catenula</name>
    <dbReference type="NCBI Taxonomy" id="2885361"/>
    <lineage>
        <taxon>Bacteria</taxon>
        <taxon>Bacillati</taxon>
        <taxon>Bacillota</taxon>
        <taxon>Clostridia</taxon>
        <taxon>Lachnospirales</taxon>
        <taxon>Lachnospiraceae</taxon>
        <taxon>Brotaphodocola</taxon>
    </lineage>
</organism>
<dbReference type="SUPFAM" id="SSF53067">
    <property type="entry name" value="Actin-like ATPase domain"/>
    <property type="match status" value="2"/>
</dbReference>
<evidence type="ECO:0000256" key="1">
    <source>
        <dbReference type="ARBA" id="ARBA00002486"/>
    </source>
</evidence>
<protein>
    <submittedName>
        <fullName evidence="5">ROK family transcriptional regulator</fullName>
    </submittedName>
</protein>
<dbReference type="InterPro" id="IPR036388">
    <property type="entry name" value="WH-like_DNA-bd_sf"/>
</dbReference>
<dbReference type="Proteomes" id="UP001198962">
    <property type="component" value="Unassembled WGS sequence"/>
</dbReference>
<comment type="function">
    <text evidence="1">Transcriptional repressor of xylose-utilizing enzymes.</text>
</comment>
<feature type="domain" description="HTH marR-type" evidence="4">
    <location>
        <begin position="22"/>
        <end position="65"/>
    </location>
</feature>
<evidence type="ECO:0000256" key="2">
    <source>
        <dbReference type="ARBA" id="ARBA00006479"/>
    </source>
</evidence>
<evidence type="ECO:0000256" key="3">
    <source>
        <dbReference type="ARBA" id="ARBA00022629"/>
    </source>
</evidence>
<dbReference type="Gene3D" id="3.30.420.40">
    <property type="match status" value="2"/>
</dbReference>
<dbReference type="GO" id="GO:0042732">
    <property type="term" value="P:D-xylose metabolic process"/>
    <property type="evidence" value="ECO:0007669"/>
    <property type="project" value="UniProtKB-KW"/>
</dbReference>
<dbReference type="PANTHER" id="PTHR18964:SF149">
    <property type="entry name" value="BIFUNCTIONAL UDP-N-ACETYLGLUCOSAMINE 2-EPIMERASE_N-ACETYLMANNOSAMINE KINASE"/>
    <property type="match status" value="1"/>
</dbReference>
<dbReference type="EMBL" id="JAJEPU010000001">
    <property type="protein sequence ID" value="MCC2163284.1"/>
    <property type="molecule type" value="Genomic_DNA"/>
</dbReference>
<dbReference type="RefSeq" id="WP_308450223.1">
    <property type="nucleotide sequence ID" value="NZ_JAJEPU010000001.1"/>
</dbReference>
<evidence type="ECO:0000313" key="6">
    <source>
        <dbReference type="Proteomes" id="UP001198962"/>
    </source>
</evidence>
<dbReference type="AlphaFoldDB" id="A0AAE3ANM1"/>
<accession>A0AAE3ANM1</accession>
<dbReference type="Pfam" id="PF12802">
    <property type="entry name" value="MarR_2"/>
    <property type="match status" value="1"/>
</dbReference>
<comment type="similarity">
    <text evidence="2">Belongs to the ROK (NagC/XylR) family.</text>
</comment>
<dbReference type="PANTHER" id="PTHR18964">
    <property type="entry name" value="ROK (REPRESSOR, ORF, KINASE) FAMILY"/>
    <property type="match status" value="1"/>
</dbReference>
<gene>
    <name evidence="5" type="ORF">LKD32_00015</name>
</gene>
<dbReference type="InterPro" id="IPR036390">
    <property type="entry name" value="WH_DNA-bd_sf"/>
</dbReference>